<dbReference type="SUPFAM" id="SSF51735">
    <property type="entry name" value="NAD(P)-binding Rossmann-fold domains"/>
    <property type="match status" value="1"/>
</dbReference>
<comment type="similarity">
    <text evidence="1">Belongs to the short-chain dehydrogenases/reductases (SDR) family.</text>
</comment>
<dbReference type="CDD" id="cd05233">
    <property type="entry name" value="SDR_c"/>
    <property type="match status" value="1"/>
</dbReference>
<protein>
    <submittedName>
        <fullName evidence="3">FabG_5 protein</fullName>
        <ecNumber evidence="3">1.1.1.100</ecNumber>
    </submittedName>
</protein>
<evidence type="ECO:0000256" key="2">
    <source>
        <dbReference type="ARBA" id="ARBA00023002"/>
    </source>
</evidence>
<dbReference type="Pfam" id="PF13561">
    <property type="entry name" value="adh_short_C2"/>
    <property type="match status" value="1"/>
</dbReference>
<dbReference type="PANTHER" id="PTHR43477:SF1">
    <property type="entry name" value="DIHYDROANTICAPSIN 7-DEHYDROGENASE"/>
    <property type="match status" value="1"/>
</dbReference>
<evidence type="ECO:0000313" key="3">
    <source>
        <dbReference type="EMBL" id="KIT17057.1"/>
    </source>
</evidence>
<reference evidence="3 4" key="1">
    <citation type="submission" date="2015-02" db="EMBL/GenBank/DDBJ databases">
        <title>Genome Sequence of Jannaschia aquimarina DSM28248, a member of the Roseobacter clade.</title>
        <authorList>
            <person name="Voget S."/>
            <person name="Daniel R."/>
        </authorList>
    </citation>
    <scope>NUCLEOTIDE SEQUENCE [LARGE SCALE GENOMIC DNA]</scope>
    <source>
        <strain evidence="3 4">GSW-M26</strain>
    </source>
</reference>
<gene>
    <name evidence="3" type="primary">fabG_5</name>
    <name evidence="3" type="ORF">jaqu_12470</name>
</gene>
<evidence type="ECO:0000313" key="4">
    <source>
        <dbReference type="Proteomes" id="UP000032232"/>
    </source>
</evidence>
<dbReference type="InterPro" id="IPR036291">
    <property type="entry name" value="NAD(P)-bd_dom_sf"/>
</dbReference>
<organism evidence="3 4">
    <name type="scientific">Jannaschia aquimarina</name>
    <dbReference type="NCBI Taxonomy" id="935700"/>
    <lineage>
        <taxon>Bacteria</taxon>
        <taxon>Pseudomonadati</taxon>
        <taxon>Pseudomonadota</taxon>
        <taxon>Alphaproteobacteria</taxon>
        <taxon>Rhodobacterales</taxon>
        <taxon>Roseobacteraceae</taxon>
        <taxon>Jannaschia</taxon>
    </lineage>
</organism>
<dbReference type="InterPro" id="IPR051122">
    <property type="entry name" value="SDR_DHRS6-like"/>
</dbReference>
<dbReference type="PATRIC" id="fig|935700.4.peg.1298"/>
<dbReference type="Proteomes" id="UP000032232">
    <property type="component" value="Unassembled WGS sequence"/>
</dbReference>
<keyword evidence="4" id="KW-1185">Reference proteome</keyword>
<proteinExistence type="inferred from homology"/>
<name>A0A0D1CQJ4_9RHOB</name>
<dbReference type="InterPro" id="IPR002347">
    <property type="entry name" value="SDR_fam"/>
</dbReference>
<keyword evidence="2 3" id="KW-0560">Oxidoreductase</keyword>
<evidence type="ECO:0000256" key="1">
    <source>
        <dbReference type="ARBA" id="ARBA00006484"/>
    </source>
</evidence>
<dbReference type="PRINTS" id="PR00081">
    <property type="entry name" value="GDHRDH"/>
</dbReference>
<dbReference type="EC" id="1.1.1.100" evidence="3"/>
<dbReference type="OrthoDB" id="9779623at2"/>
<dbReference type="Gene3D" id="3.40.50.720">
    <property type="entry name" value="NAD(P)-binding Rossmann-like Domain"/>
    <property type="match status" value="1"/>
</dbReference>
<dbReference type="FunFam" id="3.40.50.720:FF:000084">
    <property type="entry name" value="Short-chain dehydrogenase reductase"/>
    <property type="match status" value="1"/>
</dbReference>
<dbReference type="AlphaFoldDB" id="A0A0D1CQJ4"/>
<sequence length="261" mass="27026">MKDTDMTDLTGKTALVTGGSSGIGLAAAKFLAECGATAILTGRDEKKLKTAAEDVGGKAIVSDGADIAAIRALPGQLDAHGAAPDILILNAGFARFQPLAHQTEDDFDAQFDVLVKGPLFTVQALADRIPEGGSIVLITGAINDFFGPGCHAYGAAKAAAANLTRSLAQEMAPRGVRVNAVSPGPTETMLYADTGMPKEAYKAQRTTLEHLIPMGCFGTAEEMGRAIAWIASPEAGFVTGHELAVDGGITAFTPMWVVRPE</sequence>
<dbReference type="PRINTS" id="PR00080">
    <property type="entry name" value="SDRFAMILY"/>
</dbReference>
<dbReference type="EMBL" id="JYFE01000023">
    <property type="protein sequence ID" value="KIT17057.1"/>
    <property type="molecule type" value="Genomic_DNA"/>
</dbReference>
<accession>A0A0D1CQJ4</accession>
<comment type="caution">
    <text evidence="3">The sequence shown here is derived from an EMBL/GenBank/DDBJ whole genome shotgun (WGS) entry which is preliminary data.</text>
</comment>
<dbReference type="GO" id="GO:0004316">
    <property type="term" value="F:3-oxoacyl-[acyl-carrier-protein] reductase (NADPH) activity"/>
    <property type="evidence" value="ECO:0007669"/>
    <property type="project" value="UniProtKB-EC"/>
</dbReference>
<dbReference type="PANTHER" id="PTHR43477">
    <property type="entry name" value="DIHYDROANTICAPSIN 7-DEHYDROGENASE"/>
    <property type="match status" value="1"/>
</dbReference>
<dbReference type="STRING" id="935700.jaqu_12470"/>